<protein>
    <submittedName>
        <fullName evidence="1">Uncharacterized protein</fullName>
    </submittedName>
</protein>
<dbReference type="RefSeq" id="XP_040788681.1">
    <property type="nucleotide sequence ID" value="XM_040933479.1"/>
</dbReference>
<keyword evidence="2" id="KW-1185">Reference proteome</keyword>
<dbReference type="GeneID" id="63850730"/>
<accession>A0A9P4GHA5</accession>
<proteinExistence type="predicted"/>
<dbReference type="AlphaFoldDB" id="A0A9P4GHA5"/>
<dbReference type="EMBL" id="ML976616">
    <property type="protein sequence ID" value="KAF1846118.1"/>
    <property type="molecule type" value="Genomic_DNA"/>
</dbReference>
<name>A0A9P4GHA5_9PLEO</name>
<dbReference type="Proteomes" id="UP000800039">
    <property type="component" value="Unassembled WGS sequence"/>
</dbReference>
<comment type="caution">
    <text evidence="1">The sequence shown here is derived from an EMBL/GenBank/DDBJ whole genome shotgun (WGS) entry which is preliminary data.</text>
</comment>
<evidence type="ECO:0000313" key="2">
    <source>
        <dbReference type="Proteomes" id="UP000800039"/>
    </source>
</evidence>
<reference evidence="1" key="1">
    <citation type="submission" date="2020-01" db="EMBL/GenBank/DDBJ databases">
        <authorList>
            <consortium name="DOE Joint Genome Institute"/>
            <person name="Haridas S."/>
            <person name="Albert R."/>
            <person name="Binder M."/>
            <person name="Bloem J."/>
            <person name="Labutti K."/>
            <person name="Salamov A."/>
            <person name="Andreopoulos B."/>
            <person name="Baker S.E."/>
            <person name="Barry K."/>
            <person name="Bills G."/>
            <person name="Bluhm B.H."/>
            <person name="Cannon C."/>
            <person name="Castanera R."/>
            <person name="Culley D.E."/>
            <person name="Daum C."/>
            <person name="Ezra D."/>
            <person name="Gonzalez J.B."/>
            <person name="Henrissat B."/>
            <person name="Kuo A."/>
            <person name="Liang C."/>
            <person name="Lipzen A."/>
            <person name="Lutzoni F."/>
            <person name="Magnuson J."/>
            <person name="Mondo S."/>
            <person name="Nolan M."/>
            <person name="Ohm R."/>
            <person name="Pangilinan J."/>
            <person name="Park H.-J."/>
            <person name="Ramirez L."/>
            <person name="Alfaro M."/>
            <person name="Sun H."/>
            <person name="Tritt A."/>
            <person name="Yoshinaga Y."/>
            <person name="Zwiers L.-H."/>
            <person name="Turgeon B.G."/>
            <person name="Goodwin S.B."/>
            <person name="Spatafora J.W."/>
            <person name="Crous P.W."/>
            <person name="Grigoriev I.V."/>
        </authorList>
    </citation>
    <scope>NUCLEOTIDE SEQUENCE</scope>
    <source>
        <strain evidence="1">CBS 394.84</strain>
    </source>
</reference>
<gene>
    <name evidence="1" type="ORF">K460DRAFT_366944</name>
</gene>
<sequence length="57" mass="5931">MGGTAKRTVIVFRDPIGRATSRPATDLDSDRLIRDGTASDLEVLPAHGAGIIAPMLG</sequence>
<organism evidence="1 2">
    <name type="scientific">Cucurbitaria berberidis CBS 394.84</name>
    <dbReference type="NCBI Taxonomy" id="1168544"/>
    <lineage>
        <taxon>Eukaryota</taxon>
        <taxon>Fungi</taxon>
        <taxon>Dikarya</taxon>
        <taxon>Ascomycota</taxon>
        <taxon>Pezizomycotina</taxon>
        <taxon>Dothideomycetes</taxon>
        <taxon>Pleosporomycetidae</taxon>
        <taxon>Pleosporales</taxon>
        <taxon>Pleosporineae</taxon>
        <taxon>Cucurbitariaceae</taxon>
        <taxon>Cucurbitaria</taxon>
    </lineage>
</organism>
<evidence type="ECO:0000313" key="1">
    <source>
        <dbReference type="EMBL" id="KAF1846118.1"/>
    </source>
</evidence>